<sequence>MGFNLGEILAVALPVQGEQIKKGQVYAVKTKAFYLKTNIKLYNQDDSERKSRPIIIIDKNQDVIKFIALSTTPSYNLKTGKYRKRISLENCKFEGDGFCANIKIKKEAYIFVRDNRDRFYINEKIFKDLKSNREAKLCGKCENFGGKTN</sequence>
<name>C1DV80_SULAA</name>
<dbReference type="RefSeq" id="WP_012674300.1">
    <property type="nucleotide sequence ID" value="NC_012438.1"/>
</dbReference>
<keyword evidence="2" id="KW-1185">Reference proteome</keyword>
<accession>C1DV80</accession>
<evidence type="ECO:0000313" key="1">
    <source>
        <dbReference type="EMBL" id="ACN98980.1"/>
    </source>
</evidence>
<protein>
    <submittedName>
        <fullName evidence="1">Uncharacterized protein</fullName>
    </submittedName>
</protein>
<dbReference type="AlphaFoldDB" id="C1DV80"/>
<proteinExistence type="predicted"/>
<gene>
    <name evidence="1" type="ordered locus">SULAZ_1044</name>
</gene>
<reference evidence="1 2" key="1">
    <citation type="journal article" date="2009" name="J. Bacteriol.">
        <title>Complete and draft genome sequences of six members of the Aquificales.</title>
        <authorList>
            <person name="Reysenbach A.L."/>
            <person name="Hamamura N."/>
            <person name="Podar M."/>
            <person name="Griffiths E."/>
            <person name="Ferreira S."/>
            <person name="Hochstein R."/>
            <person name="Heidelberg J."/>
            <person name="Johnson J."/>
            <person name="Mead D."/>
            <person name="Pohorille A."/>
            <person name="Sarmiento M."/>
            <person name="Schweighofer K."/>
            <person name="Seshadri R."/>
            <person name="Voytek M.A."/>
        </authorList>
    </citation>
    <scope>NUCLEOTIDE SEQUENCE [LARGE SCALE GENOMIC DNA]</scope>
    <source>
        <strain evidence="2">Az-Fu1 / DSM 15241 / OCM 825</strain>
    </source>
</reference>
<dbReference type="HOGENOM" id="CLU_1748712_0_0_0"/>
<dbReference type="EMBL" id="CP001229">
    <property type="protein sequence ID" value="ACN98980.1"/>
    <property type="molecule type" value="Genomic_DNA"/>
</dbReference>
<dbReference type="STRING" id="204536.SULAZ_1044"/>
<dbReference type="Proteomes" id="UP000001369">
    <property type="component" value="Chromosome"/>
</dbReference>
<dbReference type="KEGG" id="saf:SULAZ_1044"/>
<evidence type="ECO:0000313" key="2">
    <source>
        <dbReference type="Proteomes" id="UP000001369"/>
    </source>
</evidence>
<organism evidence="1 2">
    <name type="scientific">Sulfurihydrogenibium azorense (strain DSM 15241 / OCM 825 / Az-Fu1)</name>
    <dbReference type="NCBI Taxonomy" id="204536"/>
    <lineage>
        <taxon>Bacteria</taxon>
        <taxon>Pseudomonadati</taxon>
        <taxon>Aquificota</taxon>
        <taxon>Aquificia</taxon>
        <taxon>Aquificales</taxon>
        <taxon>Hydrogenothermaceae</taxon>
        <taxon>Sulfurihydrogenibium</taxon>
    </lineage>
</organism>